<dbReference type="GO" id="GO:0016579">
    <property type="term" value="P:protein deubiquitination"/>
    <property type="evidence" value="ECO:0007669"/>
    <property type="project" value="InterPro"/>
</dbReference>
<dbReference type="AlphaFoldDB" id="A0A426YXX5"/>
<comment type="caution">
    <text evidence="3">The sequence shown here is derived from an EMBL/GenBank/DDBJ whole genome shotgun (WGS) entry which is preliminary data.</text>
</comment>
<dbReference type="Pfam" id="PF00443">
    <property type="entry name" value="UCH"/>
    <property type="match status" value="1"/>
</dbReference>
<dbReference type="InterPro" id="IPR001394">
    <property type="entry name" value="Peptidase_C19_UCH"/>
</dbReference>
<organism evidence="3 4">
    <name type="scientific">Ensete ventricosum</name>
    <name type="common">Abyssinian banana</name>
    <name type="synonym">Musa ensete</name>
    <dbReference type="NCBI Taxonomy" id="4639"/>
    <lineage>
        <taxon>Eukaryota</taxon>
        <taxon>Viridiplantae</taxon>
        <taxon>Streptophyta</taxon>
        <taxon>Embryophyta</taxon>
        <taxon>Tracheophyta</taxon>
        <taxon>Spermatophyta</taxon>
        <taxon>Magnoliopsida</taxon>
        <taxon>Liliopsida</taxon>
        <taxon>Zingiberales</taxon>
        <taxon>Musaceae</taxon>
        <taxon>Ensete</taxon>
    </lineage>
</organism>
<evidence type="ECO:0000256" key="1">
    <source>
        <dbReference type="SAM" id="MobiDB-lite"/>
    </source>
</evidence>
<sequence length="377" mass="42699">MAEGSAVADKLECAAAPASGLSRVESLFHRRIEFHRARKPYSSFSSSDGDFRLETLNPSLGLDRPAVSRGGAFPAGAPSPGKRSGEREFYEHGMDPELSFSITFRRINHVITALQSSGKILSPSHLVKNLRYKRMHMNTWLTCLNPCTNVVYHLESQVKCTQCSYSSSKFDPFVDLSLEIAKADSLRKALTHFTAVEQLDGGERQYQCQHCKEKVRALKQLTIHKAPYVLTIHLKRFSSYVHGQKIDKKVDFEPTLDLKPFLSDQHVMRKDFMVEEAKTTCRIDATFIPRSGQSDGERYQISGSSNGELLFLQFLFPNFCLNHLREENDRGKRKKLRKSQLSFGGPSPFQETANVKALQKLKSELGQTKRQNQPLRI</sequence>
<feature type="region of interest" description="Disordered" evidence="1">
    <location>
        <begin position="65"/>
        <end position="88"/>
    </location>
</feature>
<feature type="domain" description="USP" evidence="2">
    <location>
        <begin position="1"/>
        <end position="377"/>
    </location>
</feature>
<dbReference type="PANTHER" id="PTHR24006:SF663">
    <property type="entry name" value="UBIQUITIN CARBOXYL-TERMINAL HYDROLASE 23"/>
    <property type="match status" value="1"/>
</dbReference>
<dbReference type="Proteomes" id="UP000287651">
    <property type="component" value="Unassembled WGS sequence"/>
</dbReference>
<dbReference type="InterPro" id="IPR038765">
    <property type="entry name" value="Papain-like_cys_pep_sf"/>
</dbReference>
<dbReference type="GO" id="GO:0005829">
    <property type="term" value="C:cytosol"/>
    <property type="evidence" value="ECO:0007669"/>
    <property type="project" value="TreeGrafter"/>
</dbReference>
<accession>A0A426YXX5</accession>
<dbReference type="Gene3D" id="3.90.70.10">
    <property type="entry name" value="Cysteine proteinases"/>
    <property type="match status" value="1"/>
</dbReference>
<dbReference type="EMBL" id="AMZH03009564">
    <property type="protein sequence ID" value="RRT56579.1"/>
    <property type="molecule type" value="Genomic_DNA"/>
</dbReference>
<reference evidence="3 4" key="1">
    <citation type="journal article" date="2014" name="Agronomy (Basel)">
        <title>A Draft Genome Sequence for Ensete ventricosum, the Drought-Tolerant Tree Against Hunger.</title>
        <authorList>
            <person name="Harrison J."/>
            <person name="Moore K.A."/>
            <person name="Paszkiewicz K."/>
            <person name="Jones T."/>
            <person name="Grant M."/>
            <person name="Ambacheew D."/>
            <person name="Muzemil S."/>
            <person name="Studholme D.J."/>
        </authorList>
    </citation>
    <scope>NUCLEOTIDE SEQUENCE [LARGE SCALE GENOMIC DNA]</scope>
</reference>
<protein>
    <recommendedName>
        <fullName evidence="2">USP domain-containing protein</fullName>
    </recommendedName>
</protein>
<dbReference type="GO" id="GO:0004843">
    <property type="term" value="F:cysteine-type deubiquitinase activity"/>
    <property type="evidence" value="ECO:0007669"/>
    <property type="project" value="InterPro"/>
</dbReference>
<dbReference type="SUPFAM" id="SSF54001">
    <property type="entry name" value="Cysteine proteinases"/>
    <property type="match status" value="1"/>
</dbReference>
<dbReference type="GO" id="GO:0005634">
    <property type="term" value="C:nucleus"/>
    <property type="evidence" value="ECO:0007669"/>
    <property type="project" value="TreeGrafter"/>
</dbReference>
<evidence type="ECO:0000259" key="2">
    <source>
        <dbReference type="PROSITE" id="PS50235"/>
    </source>
</evidence>
<evidence type="ECO:0000313" key="4">
    <source>
        <dbReference type="Proteomes" id="UP000287651"/>
    </source>
</evidence>
<name>A0A426YXX5_ENSVE</name>
<gene>
    <name evidence="3" type="ORF">B296_00030097</name>
</gene>
<proteinExistence type="predicted"/>
<dbReference type="InterPro" id="IPR050164">
    <property type="entry name" value="Peptidase_C19"/>
</dbReference>
<dbReference type="PANTHER" id="PTHR24006">
    <property type="entry name" value="UBIQUITIN CARBOXYL-TERMINAL HYDROLASE"/>
    <property type="match status" value="1"/>
</dbReference>
<dbReference type="InterPro" id="IPR028889">
    <property type="entry name" value="USP"/>
</dbReference>
<evidence type="ECO:0000313" key="3">
    <source>
        <dbReference type="EMBL" id="RRT56579.1"/>
    </source>
</evidence>
<feature type="compositionally biased region" description="Low complexity" evidence="1">
    <location>
        <begin position="70"/>
        <end position="81"/>
    </location>
</feature>
<dbReference type="PROSITE" id="PS50235">
    <property type="entry name" value="USP_3"/>
    <property type="match status" value="1"/>
</dbReference>